<sequence>MTAFGLINFGDDIFPAFVKWVDFIKYGLDFVAKIRDIVLIPLTFPIDKLFGLELLDWYKSYLFIGLLFLNTFNFSYKKICGHFSSSSMITLCFGEQKWRVALMILLRIFVWPIFILELIRHYMHGHHKRKHNVYTLWGKYLFWVDITTLLIIFLNWIWIRIMLSFE</sequence>
<proteinExistence type="predicted"/>
<feature type="transmembrane region" description="Helical" evidence="1">
    <location>
        <begin position="140"/>
        <end position="159"/>
    </location>
</feature>
<reference evidence="2 3" key="1">
    <citation type="submission" date="2016-10" db="EMBL/GenBank/DDBJ databases">
        <authorList>
            <person name="de Groot N.N."/>
        </authorList>
    </citation>
    <scope>NUCLEOTIDE SEQUENCE [LARGE SCALE GENOMIC DNA]</scope>
    <source>
        <strain evidence="2 3">DSM 23842</strain>
    </source>
</reference>
<dbReference type="EMBL" id="FNQK01000012">
    <property type="protein sequence ID" value="SEA38950.1"/>
    <property type="molecule type" value="Genomic_DNA"/>
</dbReference>
<keyword evidence="1" id="KW-1133">Transmembrane helix</keyword>
<evidence type="ECO:0000256" key="1">
    <source>
        <dbReference type="SAM" id="Phobius"/>
    </source>
</evidence>
<keyword evidence="1" id="KW-0812">Transmembrane</keyword>
<protein>
    <submittedName>
        <fullName evidence="2">Uncharacterized protein</fullName>
    </submittedName>
</protein>
<dbReference type="Proteomes" id="UP000198846">
    <property type="component" value="Unassembled WGS sequence"/>
</dbReference>
<accession>A0A1H4AST6</accession>
<name>A0A1H4AST6_BIZPA</name>
<feature type="transmembrane region" description="Helical" evidence="1">
    <location>
        <begin position="100"/>
        <end position="120"/>
    </location>
</feature>
<evidence type="ECO:0000313" key="2">
    <source>
        <dbReference type="EMBL" id="SEA38950.1"/>
    </source>
</evidence>
<gene>
    <name evidence="2" type="ORF">SAMN04487990_1122</name>
</gene>
<dbReference type="STRING" id="283786.SAMN04487990_1122"/>
<dbReference type="AlphaFoldDB" id="A0A1H4AST6"/>
<organism evidence="2 3">
    <name type="scientific">Bizionia paragorgiae</name>
    <dbReference type="NCBI Taxonomy" id="283786"/>
    <lineage>
        <taxon>Bacteria</taxon>
        <taxon>Pseudomonadati</taxon>
        <taxon>Bacteroidota</taxon>
        <taxon>Flavobacteriia</taxon>
        <taxon>Flavobacteriales</taxon>
        <taxon>Flavobacteriaceae</taxon>
        <taxon>Bizionia</taxon>
    </lineage>
</organism>
<keyword evidence="3" id="KW-1185">Reference proteome</keyword>
<keyword evidence="1" id="KW-0472">Membrane</keyword>
<evidence type="ECO:0000313" key="3">
    <source>
        <dbReference type="Proteomes" id="UP000198846"/>
    </source>
</evidence>